<accession>A0A3M2RX57</accession>
<evidence type="ECO:0000256" key="1">
    <source>
        <dbReference type="SAM" id="MobiDB-lite"/>
    </source>
</evidence>
<dbReference type="AlphaFoldDB" id="A0A3M2RX57"/>
<name>A0A3M2RX57_9HYPO</name>
<sequence>MLNESLKQQYTMYLPGEGLFLLKDPTLNKRGDLLTTLSWVGTVGAAANGGANIAAMGNEDDILEEPDLSSVQHLPKRQPLYVLDEDVSPGVIKTADFDDEPVNLLEVDLNDMLVGIREEDRDMAMERLVAMREAIRTANQEKDQVDVMSKKDDEVLEE</sequence>
<dbReference type="Proteomes" id="UP000277212">
    <property type="component" value="Unassembled WGS sequence"/>
</dbReference>
<reference evidence="2 3" key="1">
    <citation type="submission" date="2017-06" db="EMBL/GenBank/DDBJ databases">
        <title>Comparative genomic analysis of Ambrosia Fusariam Clade fungi.</title>
        <authorList>
            <person name="Stajich J.E."/>
            <person name="Carrillo J."/>
            <person name="Kijimoto T."/>
            <person name="Eskalen A."/>
            <person name="O'Donnell K."/>
            <person name="Kasson M."/>
        </authorList>
    </citation>
    <scope>NUCLEOTIDE SEQUENCE [LARGE SCALE GENOMIC DNA]</scope>
    <source>
        <strain evidence="2">UCR3666</strain>
    </source>
</reference>
<gene>
    <name evidence="2" type="ORF">CDV36_010485</name>
</gene>
<evidence type="ECO:0000313" key="3">
    <source>
        <dbReference type="Proteomes" id="UP000277212"/>
    </source>
</evidence>
<comment type="caution">
    <text evidence="2">The sequence shown here is derived from an EMBL/GenBank/DDBJ whole genome shotgun (WGS) entry which is preliminary data.</text>
</comment>
<dbReference type="EMBL" id="NKUJ01000225">
    <property type="protein sequence ID" value="RMJ09876.1"/>
    <property type="molecule type" value="Genomic_DNA"/>
</dbReference>
<proteinExistence type="predicted"/>
<dbReference type="OrthoDB" id="5429442at2759"/>
<organism evidence="2 3">
    <name type="scientific">Fusarium kuroshium</name>
    <dbReference type="NCBI Taxonomy" id="2010991"/>
    <lineage>
        <taxon>Eukaryota</taxon>
        <taxon>Fungi</taxon>
        <taxon>Dikarya</taxon>
        <taxon>Ascomycota</taxon>
        <taxon>Pezizomycotina</taxon>
        <taxon>Sordariomycetes</taxon>
        <taxon>Hypocreomycetidae</taxon>
        <taxon>Hypocreales</taxon>
        <taxon>Nectriaceae</taxon>
        <taxon>Fusarium</taxon>
        <taxon>Fusarium solani species complex</taxon>
    </lineage>
</organism>
<protein>
    <submittedName>
        <fullName evidence="2">Uncharacterized protein</fullName>
    </submittedName>
</protein>
<keyword evidence="3" id="KW-1185">Reference proteome</keyword>
<evidence type="ECO:0000313" key="2">
    <source>
        <dbReference type="EMBL" id="RMJ09876.1"/>
    </source>
</evidence>
<feature type="region of interest" description="Disordered" evidence="1">
    <location>
        <begin position="139"/>
        <end position="158"/>
    </location>
</feature>